<sequence>MNSNTKTKTTPLGTTAGPGSGTDSKTRSDAINACKLMDTVLSTPSLHSSLFTDSVQLFPDHILQDAHLLSSQSNNSQQPQDLNTVMADLQALLETTRVEINKVLSKTPAWKTTSSSLVMNTSTLSAFDTASHQLIRAMKLFHDSYQQQSTSQHVLVYQQQQQQQQRGPHPSSELDTIPGLGEAAKTLHSTQEALFNMMANIRTVQDNMALLTDPSSKTNRALTSVQQDLIRGSGDPGVEAHLDRLYTMSATLERALQRK</sequence>
<name>A0A197K2L7_9FUNG</name>
<dbReference type="EMBL" id="KV442033">
    <property type="protein sequence ID" value="OAQ30699.1"/>
    <property type="molecule type" value="Genomic_DNA"/>
</dbReference>
<accession>A0A197K2L7</accession>
<protein>
    <submittedName>
        <fullName evidence="2">Uncharacterized protein</fullName>
    </submittedName>
</protein>
<dbReference type="Proteomes" id="UP000078512">
    <property type="component" value="Unassembled WGS sequence"/>
</dbReference>
<organism evidence="2 3">
    <name type="scientific">Linnemannia elongata AG-77</name>
    <dbReference type="NCBI Taxonomy" id="1314771"/>
    <lineage>
        <taxon>Eukaryota</taxon>
        <taxon>Fungi</taxon>
        <taxon>Fungi incertae sedis</taxon>
        <taxon>Mucoromycota</taxon>
        <taxon>Mortierellomycotina</taxon>
        <taxon>Mortierellomycetes</taxon>
        <taxon>Mortierellales</taxon>
        <taxon>Mortierellaceae</taxon>
        <taxon>Linnemannia</taxon>
    </lineage>
</organism>
<dbReference type="AlphaFoldDB" id="A0A197K2L7"/>
<dbReference type="OrthoDB" id="2404853at2759"/>
<evidence type="ECO:0000256" key="1">
    <source>
        <dbReference type="SAM" id="MobiDB-lite"/>
    </source>
</evidence>
<keyword evidence="3" id="KW-1185">Reference proteome</keyword>
<feature type="region of interest" description="Disordered" evidence="1">
    <location>
        <begin position="1"/>
        <end position="26"/>
    </location>
</feature>
<reference evidence="2 3" key="1">
    <citation type="submission" date="2016-05" db="EMBL/GenBank/DDBJ databases">
        <title>Genome sequencing reveals origins of a unique bacterial endosymbiosis in the earliest lineages of terrestrial Fungi.</title>
        <authorList>
            <consortium name="DOE Joint Genome Institute"/>
            <person name="Uehling J."/>
            <person name="Gryganskyi A."/>
            <person name="Hameed K."/>
            <person name="Tschaplinski T."/>
            <person name="Misztal P."/>
            <person name="Wu S."/>
            <person name="Desiro A."/>
            <person name="Vande Pol N."/>
            <person name="Du Z.-Y."/>
            <person name="Zienkiewicz A."/>
            <person name="Zienkiewicz K."/>
            <person name="Morin E."/>
            <person name="Tisserant E."/>
            <person name="Splivallo R."/>
            <person name="Hainaut M."/>
            <person name="Henrissat B."/>
            <person name="Ohm R."/>
            <person name="Kuo A."/>
            <person name="Yan J."/>
            <person name="Lipzen A."/>
            <person name="Nolan M."/>
            <person name="Labutti K."/>
            <person name="Barry K."/>
            <person name="Goldstein A."/>
            <person name="Labbe J."/>
            <person name="Schadt C."/>
            <person name="Tuskan G."/>
            <person name="Grigoriev I."/>
            <person name="Martin F."/>
            <person name="Vilgalys R."/>
            <person name="Bonito G."/>
        </authorList>
    </citation>
    <scope>NUCLEOTIDE SEQUENCE [LARGE SCALE GENOMIC DNA]</scope>
    <source>
        <strain evidence="2 3">AG-77</strain>
    </source>
</reference>
<proteinExistence type="predicted"/>
<gene>
    <name evidence="2" type="ORF">K457DRAFT_17879</name>
</gene>
<feature type="compositionally biased region" description="Low complexity" evidence="1">
    <location>
        <begin position="1"/>
        <end position="17"/>
    </location>
</feature>
<evidence type="ECO:0000313" key="3">
    <source>
        <dbReference type="Proteomes" id="UP000078512"/>
    </source>
</evidence>
<evidence type="ECO:0000313" key="2">
    <source>
        <dbReference type="EMBL" id="OAQ30699.1"/>
    </source>
</evidence>
<feature type="region of interest" description="Disordered" evidence="1">
    <location>
        <begin position="152"/>
        <end position="174"/>
    </location>
</feature>